<proteinExistence type="predicted"/>
<reference evidence="1 2" key="1">
    <citation type="submission" date="2017-10" db="EMBL/GenBank/DDBJ databases">
        <title>Sequencing the genomes of 1000 actinobacteria strains.</title>
        <authorList>
            <person name="Klenk H.-P."/>
        </authorList>
    </citation>
    <scope>NUCLEOTIDE SEQUENCE [LARGE SCALE GENOMIC DNA]</scope>
    <source>
        <strain evidence="1 2">DSM 46092</strain>
    </source>
</reference>
<accession>A0A2A9FAW7</accession>
<protein>
    <submittedName>
        <fullName evidence="1">Uncharacterized protein</fullName>
    </submittedName>
</protein>
<gene>
    <name evidence="1" type="ORF">ATK36_3167</name>
</gene>
<comment type="caution">
    <text evidence="1">The sequence shown here is derived from an EMBL/GenBank/DDBJ whole genome shotgun (WGS) entry which is preliminary data.</text>
</comment>
<keyword evidence="2" id="KW-1185">Reference proteome</keyword>
<evidence type="ECO:0000313" key="2">
    <source>
        <dbReference type="Proteomes" id="UP000243542"/>
    </source>
</evidence>
<dbReference type="Proteomes" id="UP000243542">
    <property type="component" value="Unassembled WGS sequence"/>
</dbReference>
<dbReference type="EMBL" id="PDJK01000002">
    <property type="protein sequence ID" value="PFG48093.1"/>
    <property type="molecule type" value="Genomic_DNA"/>
</dbReference>
<organism evidence="1 2">
    <name type="scientific">Amycolatopsis sulphurea</name>
    <dbReference type="NCBI Taxonomy" id="76022"/>
    <lineage>
        <taxon>Bacteria</taxon>
        <taxon>Bacillati</taxon>
        <taxon>Actinomycetota</taxon>
        <taxon>Actinomycetes</taxon>
        <taxon>Pseudonocardiales</taxon>
        <taxon>Pseudonocardiaceae</taxon>
        <taxon>Amycolatopsis</taxon>
    </lineage>
</organism>
<evidence type="ECO:0000313" key="1">
    <source>
        <dbReference type="EMBL" id="PFG48093.1"/>
    </source>
</evidence>
<dbReference type="AlphaFoldDB" id="A0A2A9FAW7"/>
<dbReference type="RefSeq" id="WP_098512175.1">
    <property type="nucleotide sequence ID" value="NZ_JBIAKZ010000002.1"/>
</dbReference>
<name>A0A2A9FAW7_9PSEU</name>
<sequence length="172" mass="18070">MRIYRCAADEGDYAGFAVTESAIFLTVSQAGQDDGQPDVAELSFTAAQARALGDKLHQLLSEHGKAAEVHGVYLGRTTDQPGILVSAGIDGGTCRSVVLARKDAADLADRLTVAGTTQAGPGTEQAGQALSVAELFRRATALRITATVFEVDEVDLFDAAEWVVTDTEERAA</sequence>